<dbReference type="EMBL" id="JABELV010000104">
    <property type="protein sequence ID" value="KAG7530925.1"/>
    <property type="molecule type" value="Genomic_DNA"/>
</dbReference>
<organism evidence="6 7">
    <name type="scientific">Filobasidium floriforme</name>
    <dbReference type="NCBI Taxonomy" id="5210"/>
    <lineage>
        <taxon>Eukaryota</taxon>
        <taxon>Fungi</taxon>
        <taxon>Dikarya</taxon>
        <taxon>Basidiomycota</taxon>
        <taxon>Agaricomycotina</taxon>
        <taxon>Tremellomycetes</taxon>
        <taxon>Filobasidiales</taxon>
        <taxon>Filobasidiaceae</taxon>
        <taxon>Filobasidium</taxon>
    </lineage>
</organism>
<dbReference type="GO" id="GO:0004565">
    <property type="term" value="F:beta-galactosidase activity"/>
    <property type="evidence" value="ECO:0007669"/>
    <property type="project" value="InterPro"/>
</dbReference>
<dbReference type="Gene3D" id="2.60.220.20">
    <property type="entry name" value="putative beta-Galactosidase from caulobacter crescentus"/>
    <property type="match status" value="1"/>
</dbReference>
<keyword evidence="2" id="KW-0326">Glycosidase</keyword>
<dbReference type="SUPFAM" id="SSF51445">
    <property type="entry name" value="(Trans)glycosidases"/>
    <property type="match status" value="1"/>
</dbReference>
<sequence>MSPAYIEALPKGRHQLVVHDSDGKNRPFFCLPAEINNSSFSDPSYISTAFPRLKKHGFNTLLCGVGWEQIEPTEGDFSFKRIDACIQTAREEGLRLVLLWFGAFKNGQSQYAPSWVKRNPSRFPRVMAKPSLLPLEILSVFHDTTSTAEARAFSRLMRHLKETDEEYGTVIMVQVENEVGVLEDSRDRSRAAQEAFDSEVPDLLARFLTDEWETLHPALRGNLDTFKRYAKEGPSHPSWPQLFGESDQTDEIFMAYHYARYVETIASAGKKEYGLPMFTNAWLRSDQTEVKDDNQGGTAPSVLVTNGTRPGEYPSGGPIETVLDIWQLVAKSLDFLSPDCYFQDYERTCANFSHRSQALFIPEQRADSVGAIRIWEAIGTFGALSASPFGIDSVPDELNGFPPHLELLNRVGPIILRARQLGQSMRGFYFDEYEKDSADPSVPKRFAMGDWNVLVERAFVCGHPAAGYGMIIQIEHDRFLLIGAGFQVKITPSDPDAFIFGIASCQEKQVVESDTGSDTEFTLETLRWLNGDETRQGGYTVMPTESPDYGDVPIAMSIPARTKIAECQPYVVKDKVRE</sequence>
<feature type="region of interest" description="Disordered" evidence="3">
    <location>
        <begin position="290"/>
        <end position="310"/>
    </location>
</feature>
<evidence type="ECO:0000259" key="5">
    <source>
        <dbReference type="Pfam" id="PF18120"/>
    </source>
</evidence>
<dbReference type="GO" id="GO:0005975">
    <property type="term" value="P:carbohydrate metabolic process"/>
    <property type="evidence" value="ECO:0007669"/>
    <property type="project" value="InterPro"/>
</dbReference>
<dbReference type="Gene3D" id="3.20.20.80">
    <property type="entry name" value="Glycosidases"/>
    <property type="match status" value="1"/>
</dbReference>
<feature type="domain" description="DUF5597" evidence="5">
    <location>
        <begin position="405"/>
        <end position="537"/>
    </location>
</feature>
<evidence type="ECO:0000256" key="3">
    <source>
        <dbReference type="SAM" id="MobiDB-lite"/>
    </source>
</evidence>
<gene>
    <name evidence="6" type="ORF">FFLO_04703</name>
</gene>
<feature type="compositionally biased region" description="Polar residues" evidence="3">
    <location>
        <begin position="295"/>
        <end position="308"/>
    </location>
</feature>
<dbReference type="InterPro" id="IPR017853">
    <property type="entry name" value="GH"/>
</dbReference>
<dbReference type="AlphaFoldDB" id="A0A8K0JNS3"/>
<evidence type="ECO:0008006" key="8">
    <source>
        <dbReference type="Google" id="ProtNLM"/>
    </source>
</evidence>
<dbReference type="InterPro" id="IPR013529">
    <property type="entry name" value="Glyco_hydro_42_N"/>
</dbReference>
<evidence type="ECO:0000259" key="4">
    <source>
        <dbReference type="Pfam" id="PF02449"/>
    </source>
</evidence>
<name>A0A8K0JNS3_9TREE</name>
<reference evidence="6" key="1">
    <citation type="submission" date="2020-04" db="EMBL/GenBank/DDBJ databases">
        <title>Analysis of mating type loci in Filobasidium floriforme.</title>
        <authorList>
            <person name="Nowrousian M."/>
        </authorList>
    </citation>
    <scope>NUCLEOTIDE SEQUENCE</scope>
    <source>
        <strain evidence="6">CBS 6242</strain>
    </source>
</reference>
<accession>A0A8K0JNS3</accession>
<evidence type="ECO:0000256" key="2">
    <source>
        <dbReference type="ARBA" id="ARBA00023295"/>
    </source>
</evidence>
<dbReference type="InterPro" id="IPR040719">
    <property type="entry name" value="DUF5597"/>
</dbReference>
<evidence type="ECO:0000313" key="6">
    <source>
        <dbReference type="EMBL" id="KAG7530925.1"/>
    </source>
</evidence>
<keyword evidence="1" id="KW-0378">Hydrolase</keyword>
<evidence type="ECO:0000313" key="7">
    <source>
        <dbReference type="Proteomes" id="UP000812966"/>
    </source>
</evidence>
<dbReference type="GO" id="GO:0009341">
    <property type="term" value="C:beta-galactosidase complex"/>
    <property type="evidence" value="ECO:0007669"/>
    <property type="project" value="InterPro"/>
</dbReference>
<protein>
    <recommendedName>
        <fullName evidence="8">Beta-galactosidase</fullName>
    </recommendedName>
</protein>
<evidence type="ECO:0000256" key="1">
    <source>
        <dbReference type="ARBA" id="ARBA00022801"/>
    </source>
</evidence>
<dbReference type="Proteomes" id="UP000812966">
    <property type="component" value="Unassembled WGS sequence"/>
</dbReference>
<dbReference type="Pfam" id="PF18120">
    <property type="entry name" value="DUF5597"/>
    <property type="match status" value="1"/>
</dbReference>
<comment type="caution">
    <text evidence="6">The sequence shown here is derived from an EMBL/GenBank/DDBJ whole genome shotgun (WGS) entry which is preliminary data.</text>
</comment>
<keyword evidence="7" id="KW-1185">Reference proteome</keyword>
<proteinExistence type="predicted"/>
<dbReference type="Pfam" id="PF02449">
    <property type="entry name" value="Glyco_hydro_42"/>
    <property type="match status" value="1"/>
</dbReference>
<feature type="domain" description="Glycoside hydrolase family 42 N-terminal" evidence="4">
    <location>
        <begin position="47"/>
        <end position="205"/>
    </location>
</feature>